<accession>A0ACC2Q109</accession>
<dbReference type="Proteomes" id="UP001239111">
    <property type="component" value="Chromosome 1"/>
</dbReference>
<comment type="caution">
    <text evidence="1">The sequence shown here is derived from an EMBL/GenBank/DDBJ whole genome shotgun (WGS) entry which is preliminary data.</text>
</comment>
<evidence type="ECO:0000313" key="2">
    <source>
        <dbReference type="Proteomes" id="UP001239111"/>
    </source>
</evidence>
<sequence>MVSPRILIVNYHSISARKKIKSDHERKRPRRQVSFPFPFEDCSKQHSSSTADAKLDSFGLPSLPRNLRKPPTRHDGKVKTLLFRRKGISLLSGNSYGVRLCSVLREI</sequence>
<reference evidence="1" key="1">
    <citation type="submission" date="2023-04" db="EMBL/GenBank/DDBJ databases">
        <title>A chromosome-level genome assembly of the parasitoid wasp Eretmocerus hayati.</title>
        <authorList>
            <person name="Zhong Y."/>
            <person name="Liu S."/>
            <person name="Liu Y."/>
        </authorList>
    </citation>
    <scope>NUCLEOTIDE SEQUENCE</scope>
    <source>
        <strain evidence="1">ZJU_SS_LIU_2023</strain>
    </source>
</reference>
<evidence type="ECO:0000313" key="1">
    <source>
        <dbReference type="EMBL" id="KAJ8688242.1"/>
    </source>
</evidence>
<name>A0ACC2Q109_9HYME</name>
<protein>
    <submittedName>
        <fullName evidence="1">Uncharacterized protein</fullName>
    </submittedName>
</protein>
<proteinExistence type="predicted"/>
<dbReference type="EMBL" id="CM056741">
    <property type="protein sequence ID" value="KAJ8688242.1"/>
    <property type="molecule type" value="Genomic_DNA"/>
</dbReference>
<keyword evidence="2" id="KW-1185">Reference proteome</keyword>
<gene>
    <name evidence="1" type="ORF">QAD02_024037</name>
</gene>
<organism evidence="1 2">
    <name type="scientific">Eretmocerus hayati</name>
    <dbReference type="NCBI Taxonomy" id="131215"/>
    <lineage>
        <taxon>Eukaryota</taxon>
        <taxon>Metazoa</taxon>
        <taxon>Ecdysozoa</taxon>
        <taxon>Arthropoda</taxon>
        <taxon>Hexapoda</taxon>
        <taxon>Insecta</taxon>
        <taxon>Pterygota</taxon>
        <taxon>Neoptera</taxon>
        <taxon>Endopterygota</taxon>
        <taxon>Hymenoptera</taxon>
        <taxon>Apocrita</taxon>
        <taxon>Proctotrupomorpha</taxon>
        <taxon>Chalcidoidea</taxon>
        <taxon>Aphelinidae</taxon>
        <taxon>Aphelininae</taxon>
        <taxon>Eretmocerus</taxon>
    </lineage>
</organism>